<evidence type="ECO:0000313" key="1">
    <source>
        <dbReference type="EMBL" id="ACY14469.1"/>
    </source>
</evidence>
<gene>
    <name evidence="1" type="ordered locus">Hoch_1922</name>
</gene>
<keyword evidence="2" id="KW-1185">Reference proteome</keyword>
<dbReference type="Proteomes" id="UP000001880">
    <property type="component" value="Chromosome"/>
</dbReference>
<dbReference type="HOGENOM" id="CLU_2023481_0_0_7"/>
<dbReference type="EMBL" id="CP001804">
    <property type="protein sequence ID" value="ACY14469.1"/>
    <property type="molecule type" value="Genomic_DNA"/>
</dbReference>
<accession>D0LYZ9</accession>
<organism evidence="1 2">
    <name type="scientific">Haliangium ochraceum (strain DSM 14365 / JCM 11303 / SMP-2)</name>
    <dbReference type="NCBI Taxonomy" id="502025"/>
    <lineage>
        <taxon>Bacteria</taxon>
        <taxon>Pseudomonadati</taxon>
        <taxon>Myxococcota</taxon>
        <taxon>Polyangia</taxon>
        <taxon>Haliangiales</taxon>
        <taxon>Kofleriaceae</taxon>
        <taxon>Haliangium</taxon>
    </lineage>
</organism>
<reference evidence="1 2" key="1">
    <citation type="journal article" date="2010" name="Stand. Genomic Sci.">
        <title>Complete genome sequence of Haliangium ochraceum type strain (SMP-2).</title>
        <authorList>
            <consortium name="US DOE Joint Genome Institute (JGI-PGF)"/>
            <person name="Ivanova N."/>
            <person name="Daum C."/>
            <person name="Lang E."/>
            <person name="Abt B."/>
            <person name="Kopitz M."/>
            <person name="Saunders E."/>
            <person name="Lapidus A."/>
            <person name="Lucas S."/>
            <person name="Glavina Del Rio T."/>
            <person name="Nolan M."/>
            <person name="Tice H."/>
            <person name="Copeland A."/>
            <person name="Cheng J.F."/>
            <person name="Chen F."/>
            <person name="Bruce D."/>
            <person name="Goodwin L."/>
            <person name="Pitluck S."/>
            <person name="Mavromatis K."/>
            <person name="Pati A."/>
            <person name="Mikhailova N."/>
            <person name="Chen A."/>
            <person name="Palaniappan K."/>
            <person name="Land M."/>
            <person name="Hauser L."/>
            <person name="Chang Y.J."/>
            <person name="Jeffries C.D."/>
            <person name="Detter J.C."/>
            <person name="Brettin T."/>
            <person name="Rohde M."/>
            <person name="Goker M."/>
            <person name="Bristow J."/>
            <person name="Markowitz V."/>
            <person name="Eisen J.A."/>
            <person name="Hugenholtz P."/>
            <person name="Kyrpides N.C."/>
            <person name="Klenk H.P."/>
        </authorList>
    </citation>
    <scope>NUCLEOTIDE SEQUENCE [LARGE SCALE GENOMIC DNA]</scope>
    <source>
        <strain evidence="2">DSM 14365 / CIP 107738 / JCM 11303 / AJ 13395 / SMP-2</strain>
    </source>
</reference>
<evidence type="ECO:0000313" key="2">
    <source>
        <dbReference type="Proteomes" id="UP000001880"/>
    </source>
</evidence>
<proteinExistence type="predicted"/>
<sequence length="122" mass="12904">MATLAVALGAWLTLGACGELSGYSGAPADVRLAELSEDEMGSLCSWIIDHHGGENASYECAGGYSVRVQTHAECVAEQPLYRFCALTVRDMEDCVVASGDTPCPIPQIAACEPYITCLDRGE</sequence>
<dbReference type="KEGG" id="hoh:Hoch_1922"/>
<dbReference type="AlphaFoldDB" id="D0LYZ9"/>
<name>D0LYZ9_HALO1</name>
<protein>
    <submittedName>
        <fullName evidence="1">Putative secreted protein</fullName>
    </submittedName>
</protein>
<dbReference type="STRING" id="502025.Hoch_1922"/>